<dbReference type="OrthoDB" id="300230at2157"/>
<dbReference type="Proteomes" id="UP000253273">
    <property type="component" value="Chromosome"/>
</dbReference>
<evidence type="ECO:0000313" key="1">
    <source>
        <dbReference type="EMBL" id="AXG07414.1"/>
    </source>
</evidence>
<gene>
    <name evidence="1" type="ORF">DU500_13820</name>
</gene>
<sequence>MVEQPSVPEDRLADWRRADDLTDTPFAAPGLTVTARILLYEDDRLRAAVRERTGVDRSWRFFLATRLELAPSPPVTGALRGLVASRASRGFADRLEDQGFEAVERSDRRSLRVGDDDARLFGYDARCRVDGVTLSVDGWLAVWAPDRTFRLAGGAYPIAVVDGDGETADALADCLDPSAFRAELFELIRGVG</sequence>
<protein>
    <submittedName>
        <fullName evidence="1">Uncharacterized protein</fullName>
    </submittedName>
</protein>
<evidence type="ECO:0000313" key="2">
    <source>
        <dbReference type="Proteomes" id="UP000253273"/>
    </source>
</evidence>
<dbReference type="GeneID" id="37284483"/>
<reference evidence="1 2" key="1">
    <citation type="submission" date="2018-07" db="EMBL/GenBank/DDBJ databases">
        <title>Genome sequences of Haloplanus sp. CBA1113.</title>
        <authorList>
            <person name="Kim Y.B."/>
            <person name="Roh S.W."/>
        </authorList>
    </citation>
    <scope>NUCLEOTIDE SEQUENCE [LARGE SCALE GENOMIC DNA]</scope>
    <source>
        <strain evidence="1 2">CBA1113</strain>
    </source>
</reference>
<dbReference type="InterPro" id="IPR045396">
    <property type="entry name" value="DUF6517"/>
</dbReference>
<name>A0A345E5E2_9EURY</name>
<dbReference type="KEGG" id="haj:DU500_13820"/>
<proteinExistence type="predicted"/>
<accession>A0A345E5E2</accession>
<organism evidence="1 2">
    <name type="scientific">Haloplanus rubicundus</name>
    <dbReference type="NCBI Taxonomy" id="1547898"/>
    <lineage>
        <taxon>Archaea</taxon>
        <taxon>Methanobacteriati</taxon>
        <taxon>Methanobacteriota</taxon>
        <taxon>Stenosarchaea group</taxon>
        <taxon>Halobacteria</taxon>
        <taxon>Halobacteriales</taxon>
        <taxon>Haloferacaceae</taxon>
        <taxon>Haloplanus</taxon>
    </lineage>
</organism>
<dbReference type="AlphaFoldDB" id="A0A345E5E2"/>
<dbReference type="EMBL" id="CP031150">
    <property type="protein sequence ID" value="AXG07414.1"/>
    <property type="molecule type" value="Genomic_DNA"/>
</dbReference>
<keyword evidence="2" id="KW-1185">Reference proteome</keyword>
<dbReference type="RefSeq" id="WP_114586543.1">
    <property type="nucleotide sequence ID" value="NZ_CP031150.1"/>
</dbReference>
<dbReference type="Pfam" id="PF20127">
    <property type="entry name" value="DUF6517"/>
    <property type="match status" value="1"/>
</dbReference>